<keyword evidence="2" id="KW-0963">Cytoplasm</keyword>
<dbReference type="Proteomes" id="UP000230066">
    <property type="component" value="Unassembled WGS sequence"/>
</dbReference>
<evidence type="ECO:0000313" key="5">
    <source>
        <dbReference type="Proteomes" id="UP000230066"/>
    </source>
</evidence>
<feature type="region of interest" description="Disordered" evidence="3">
    <location>
        <begin position="445"/>
        <end position="468"/>
    </location>
</feature>
<gene>
    <name evidence="4" type="ORF">D915_005881</name>
</gene>
<accession>A0A4E0RXD3</accession>
<organism evidence="4 5">
    <name type="scientific">Fasciola hepatica</name>
    <name type="common">Liver fluke</name>
    <dbReference type="NCBI Taxonomy" id="6192"/>
    <lineage>
        <taxon>Eukaryota</taxon>
        <taxon>Metazoa</taxon>
        <taxon>Spiralia</taxon>
        <taxon>Lophotrochozoa</taxon>
        <taxon>Platyhelminthes</taxon>
        <taxon>Trematoda</taxon>
        <taxon>Digenea</taxon>
        <taxon>Plagiorchiida</taxon>
        <taxon>Echinostomata</taxon>
        <taxon>Echinostomatoidea</taxon>
        <taxon>Fasciolidae</taxon>
        <taxon>Fasciola</taxon>
    </lineage>
</organism>
<evidence type="ECO:0000313" key="4">
    <source>
        <dbReference type="EMBL" id="THD22932.1"/>
    </source>
</evidence>
<dbReference type="GO" id="GO:0030014">
    <property type="term" value="C:CCR4-NOT complex"/>
    <property type="evidence" value="ECO:0007669"/>
    <property type="project" value="UniProtKB-UniRule"/>
</dbReference>
<feature type="compositionally biased region" description="Polar residues" evidence="3">
    <location>
        <begin position="56"/>
        <end position="66"/>
    </location>
</feature>
<dbReference type="PANTHER" id="PTHR12979:SF5">
    <property type="entry name" value="CCR4-NOT TRANSCRIPTION COMPLEX SUBUNIT 10"/>
    <property type="match status" value="1"/>
</dbReference>
<dbReference type="InterPro" id="IPR011990">
    <property type="entry name" value="TPR-like_helical_dom_sf"/>
</dbReference>
<evidence type="ECO:0000256" key="3">
    <source>
        <dbReference type="SAM" id="MobiDB-lite"/>
    </source>
</evidence>
<dbReference type="Gene3D" id="1.25.40.10">
    <property type="entry name" value="Tetratricopeptide repeat domain"/>
    <property type="match status" value="1"/>
</dbReference>
<dbReference type="GO" id="GO:0005737">
    <property type="term" value="C:cytoplasm"/>
    <property type="evidence" value="ECO:0007669"/>
    <property type="project" value="UniProtKB-SubCell"/>
</dbReference>
<sequence>MLSGIRLPLQLFYIRACLLTGRITEASDELQIVHSERTQSSTCANASFALPDEIPSANSKETSVSQLPEEGTEPMNGSTIFGPDTIDKSQSPNPEMVLDGTGHVNWDVERCLGFVEAQLAYLKDKSSDALRLLTNIAPCSRAPLDTGQCECAMIWNNMALVHHRAGQYNLSGLQLRRALRETDRMIREAIPQSRTSGKTVHKSFGYLTANDPCLLDQIPLHAFSLSAHHTLLHNFGLQLLFVRKPSVAFATLLQLVHTYPRNPRLWFRLAECCIKLHRPNNLQPWQLETRKRLVVESVGVGPCRHLMVGVKQSESTKPRIEAPFMSTPTLEFASRCLRNALILLPRPPSNLTSAEHSSTERRDALLRWSESQRVPALPAPAVIRGVGLLHLLSAVYVATAYVALCLNNPVDTLASAGRLLAASHMRTLSNGVHLSGDLQSSDEIRTAASSHGSAGPGQPDVSAGNSLPAATSSGSFASKLPTGCGSDPLSLISPSAYRYLARLYYAEALIMMDRCQHFSTLFFPRLVHLLRLPESLSVLSYGSTRPLSDGDCVNELSSALRSVSLAPQYLIPNLSVEQNASMDATQKNSKNEIVPQSEISCHRNEHGPIYPTDFPASPTQATSLHLFNLACALAISREWTVAQYYLLPSLSGLALSAAELDGRKWLLTPSTGTYPPPGITLTSTPLVLPFPAIVLQLYLFLVLGKRQEALALLRDLFGNECLIGRVNGTNQSITLVPSPTETSMGNPVLTKEPSWVSNDLRHLLKSNVTARSGVNPMMSNLTNGSVVNTSTSGQSNSTGQPQRPTSLWLPPPISSSSGSRPIQSAVGSMYSGSSLSAPPQSQFSNVSALNMNGRWDSRVPPTQPHTTGLITSANESDWPPL</sequence>
<reference evidence="4" key="1">
    <citation type="submission" date="2019-03" db="EMBL/GenBank/DDBJ databases">
        <title>Improved annotation for the trematode Fasciola hepatica.</title>
        <authorList>
            <person name="Choi Y.-J."/>
            <person name="Martin J."/>
            <person name="Mitreva M."/>
        </authorList>
    </citation>
    <scope>NUCLEOTIDE SEQUENCE [LARGE SCALE GENOMIC DNA]</scope>
</reference>
<dbReference type="InterPro" id="IPR039740">
    <property type="entry name" value="CNOT10"/>
</dbReference>
<dbReference type="SUPFAM" id="SSF48452">
    <property type="entry name" value="TPR-like"/>
    <property type="match status" value="1"/>
</dbReference>
<proteinExistence type="inferred from homology"/>
<feature type="compositionally biased region" description="Low complexity" evidence="3">
    <location>
        <begin position="784"/>
        <end position="824"/>
    </location>
</feature>
<dbReference type="GO" id="GO:0006402">
    <property type="term" value="P:mRNA catabolic process"/>
    <property type="evidence" value="ECO:0007669"/>
    <property type="project" value="TreeGrafter"/>
</dbReference>
<evidence type="ECO:0000256" key="2">
    <source>
        <dbReference type="RuleBase" id="RU367083"/>
    </source>
</evidence>
<feature type="region of interest" description="Disordered" evidence="3">
    <location>
        <begin position="771"/>
        <end position="881"/>
    </location>
</feature>
<keyword evidence="2" id="KW-0804">Transcription</keyword>
<keyword evidence="2" id="KW-0810">Translation regulation</keyword>
<protein>
    <recommendedName>
        <fullName evidence="2">CCR4-NOT transcription complex subunit 10</fullName>
    </recommendedName>
</protein>
<comment type="similarity">
    <text evidence="1 2">Belongs to the CNOT10 family.</text>
</comment>
<dbReference type="AlphaFoldDB" id="A0A4E0RXD3"/>
<keyword evidence="2" id="KW-0943">RNA-mediated gene silencing</keyword>
<name>A0A4E0RXD3_FASHE</name>
<feature type="compositionally biased region" description="Polar residues" evidence="3">
    <location>
        <begin position="864"/>
        <end position="875"/>
    </location>
</feature>
<comment type="subcellular location">
    <subcellularLocation>
        <location evidence="2">Cytoplasm</location>
    </subcellularLocation>
    <subcellularLocation>
        <location evidence="2">Nucleus</location>
    </subcellularLocation>
</comment>
<comment type="caution">
    <text evidence="4">The sequence shown here is derived from an EMBL/GenBank/DDBJ whole genome shotgun (WGS) entry which is preliminary data.</text>
</comment>
<keyword evidence="5" id="KW-1185">Reference proteome</keyword>
<feature type="compositionally biased region" description="Polar residues" evidence="3">
    <location>
        <begin position="771"/>
        <end position="783"/>
    </location>
</feature>
<keyword evidence="2" id="KW-0539">Nucleus</keyword>
<dbReference type="EMBL" id="JXXN02002435">
    <property type="protein sequence ID" value="THD22932.1"/>
    <property type="molecule type" value="Genomic_DNA"/>
</dbReference>
<dbReference type="PANTHER" id="PTHR12979">
    <property type="entry name" value="CCR4-NOT TRANSCRIPTION COMPLEX SUBUNIT 10"/>
    <property type="match status" value="1"/>
</dbReference>
<evidence type="ECO:0000256" key="1">
    <source>
        <dbReference type="ARBA" id="ARBA00010080"/>
    </source>
</evidence>
<dbReference type="GO" id="GO:0031047">
    <property type="term" value="P:regulatory ncRNA-mediated gene silencing"/>
    <property type="evidence" value="ECO:0007669"/>
    <property type="project" value="UniProtKB-UniRule"/>
</dbReference>
<comment type="function">
    <text evidence="2">Component of the CCR4-NOT complex which is one of the major cellular mRNA deadenylases and is linked to various cellular processes including bulk mRNA degradation, miRNA-mediated repression, translational repression during translational initiation and general transcription regulation.</text>
</comment>
<feature type="compositionally biased region" description="Polar residues" evidence="3">
    <location>
        <begin position="830"/>
        <end position="850"/>
    </location>
</feature>
<feature type="region of interest" description="Disordered" evidence="3">
    <location>
        <begin position="53"/>
        <end position="94"/>
    </location>
</feature>
<dbReference type="GO" id="GO:0017148">
    <property type="term" value="P:negative regulation of translation"/>
    <property type="evidence" value="ECO:0007669"/>
    <property type="project" value="TreeGrafter"/>
</dbReference>
<dbReference type="GO" id="GO:0005634">
    <property type="term" value="C:nucleus"/>
    <property type="evidence" value="ECO:0007669"/>
    <property type="project" value="UniProtKB-SubCell"/>
</dbReference>
<keyword evidence="2" id="KW-0805">Transcription regulation</keyword>